<dbReference type="InterPro" id="IPR006097">
    <property type="entry name" value="Glu/Leu/Phe/Val/Trp_DH_dimer"/>
</dbReference>
<dbReference type="CDD" id="cd01075">
    <property type="entry name" value="NAD_bind_Leu_Phe_Val_DH"/>
    <property type="match status" value="1"/>
</dbReference>
<proteinExistence type="inferred from homology"/>
<dbReference type="Proteomes" id="UP000658258">
    <property type="component" value="Unassembled WGS sequence"/>
</dbReference>
<dbReference type="InterPro" id="IPR036291">
    <property type="entry name" value="NAD(P)-bd_dom_sf"/>
</dbReference>
<dbReference type="Pfam" id="PF00208">
    <property type="entry name" value="ELFV_dehydrog"/>
    <property type="match status" value="2"/>
</dbReference>
<dbReference type="EMBL" id="BNAG01000001">
    <property type="protein sequence ID" value="GHE50455.1"/>
    <property type="molecule type" value="Genomic_DNA"/>
</dbReference>
<dbReference type="InterPro" id="IPR006096">
    <property type="entry name" value="Glu/Leu/Phe/Val/Trp_DH_C"/>
</dbReference>
<dbReference type="SUPFAM" id="SSF51735">
    <property type="entry name" value="NAD(P)-binding Rossmann-fold domains"/>
    <property type="match status" value="1"/>
</dbReference>
<dbReference type="InterPro" id="IPR016211">
    <property type="entry name" value="Glu/Phe/Leu/Val/Trp_DH_bac/arc"/>
</dbReference>
<evidence type="ECO:0000256" key="2">
    <source>
        <dbReference type="ARBA" id="ARBA00023002"/>
    </source>
</evidence>
<dbReference type="Gene3D" id="3.40.50.720">
    <property type="entry name" value="NAD(P)-binding Rossmann-like Domain"/>
    <property type="match status" value="1"/>
</dbReference>
<keyword evidence="7" id="KW-1185">Reference proteome</keyword>
<feature type="domain" description="Glutamate/phenylalanine/leucine/valine/L-tryptophan dehydrogenase C-terminal" evidence="5">
    <location>
        <begin position="159"/>
        <end position="368"/>
    </location>
</feature>
<dbReference type="InterPro" id="IPR006095">
    <property type="entry name" value="Glu/Leu/Phe/Val/Trp_DH"/>
</dbReference>
<evidence type="ECO:0000313" key="7">
    <source>
        <dbReference type="Proteomes" id="UP000658258"/>
    </source>
</evidence>
<reference evidence="7" key="1">
    <citation type="journal article" date="2019" name="Int. J. Syst. Evol. Microbiol.">
        <title>The Global Catalogue of Microorganisms (GCM) 10K type strain sequencing project: providing services to taxonomists for standard genome sequencing and annotation.</title>
        <authorList>
            <consortium name="The Broad Institute Genomics Platform"/>
            <consortium name="The Broad Institute Genome Sequencing Center for Infectious Disease"/>
            <person name="Wu L."/>
            <person name="Ma J."/>
        </authorList>
    </citation>
    <scope>NUCLEOTIDE SEQUENCE [LARGE SCALE GENOMIC DNA]</scope>
    <source>
        <strain evidence="7">CGMCC 1.15111</strain>
    </source>
</reference>
<dbReference type="PIRSF" id="PIRSF000188">
    <property type="entry name" value="Phe_leu_dh"/>
    <property type="match status" value="1"/>
</dbReference>
<evidence type="ECO:0000256" key="4">
    <source>
        <dbReference type="RuleBase" id="RU004417"/>
    </source>
</evidence>
<comment type="caution">
    <text evidence="6">The sequence shown here is derived from an EMBL/GenBank/DDBJ whole genome shotgun (WGS) entry which is preliminary data.</text>
</comment>
<dbReference type="InterPro" id="IPR046346">
    <property type="entry name" value="Aminoacid_DH-like_N_sf"/>
</dbReference>
<dbReference type="SUPFAM" id="SSF53223">
    <property type="entry name" value="Aminoacid dehydrogenase-like, N-terminal domain"/>
    <property type="match status" value="1"/>
</dbReference>
<evidence type="ECO:0000256" key="1">
    <source>
        <dbReference type="ARBA" id="ARBA00006382"/>
    </source>
</evidence>
<evidence type="ECO:0000313" key="6">
    <source>
        <dbReference type="EMBL" id="GHE50455.1"/>
    </source>
</evidence>
<sequence length="370" mass="39968">MNVMEEVKAEGKTKSVSIFEEVAGMGHEQVVFCNDEATGLKAIIGIHNTVLGPALGGTRFWNYASEEEAVIDVLRLSRGMTYKAAVSGLNLGGGKAVIIGDPKQLKNEAFLRRFGKFVNSLNGKYITAEDMNMKTSDMEYIHMETPHVTGLPVEMGGSGDPSPVTAYGVYMGMKAAAKRAFGSDSLNGKKVSVQGVGQVGMYLVEHLVKENAQVFITDINEARLAKIAKEQGAQVVGMDEIYDLDVDIYAPCAMGATINDETIGRLKAQVIAGAANNQLKDEVKHGHMLVDKGIVYAPDFVINAGGIINISSELKGAYNKEQAYSWTEKIYDTTLNIFSLAENEGIPTQQAAMRIAEKRIADVGNVKLSF</sequence>
<keyword evidence="2 4" id="KW-0560">Oxidoreductase</keyword>
<dbReference type="InterPro" id="IPR033524">
    <property type="entry name" value="Glu/Leu/Phe/Val_DH_AS"/>
</dbReference>
<keyword evidence="3" id="KW-0520">NAD</keyword>
<organism evidence="6 7">
    <name type="scientific">Roseivirga thermotolerans</name>
    <dbReference type="NCBI Taxonomy" id="1758176"/>
    <lineage>
        <taxon>Bacteria</taxon>
        <taxon>Pseudomonadati</taxon>
        <taxon>Bacteroidota</taxon>
        <taxon>Cytophagia</taxon>
        <taxon>Cytophagales</taxon>
        <taxon>Roseivirgaceae</taxon>
        <taxon>Roseivirga</taxon>
    </lineage>
</organism>
<dbReference type="PRINTS" id="PR00082">
    <property type="entry name" value="GLFDHDRGNASE"/>
</dbReference>
<comment type="similarity">
    <text evidence="1 4">Belongs to the Glu/Leu/Phe/Val dehydrogenases family.</text>
</comment>
<dbReference type="Gene3D" id="3.40.50.10860">
    <property type="entry name" value="Leucine Dehydrogenase, chain A, domain 1"/>
    <property type="match status" value="1"/>
</dbReference>
<accession>A0ABQ3I3C1</accession>
<dbReference type="PROSITE" id="PS00074">
    <property type="entry name" value="GLFV_DEHYDROGENASE"/>
    <property type="match status" value="1"/>
</dbReference>
<dbReference type="Pfam" id="PF02812">
    <property type="entry name" value="ELFV_dehydrog_N"/>
    <property type="match status" value="1"/>
</dbReference>
<dbReference type="SMART" id="SM00839">
    <property type="entry name" value="ELFV_dehydrog"/>
    <property type="match status" value="1"/>
</dbReference>
<dbReference type="PANTHER" id="PTHR42722">
    <property type="entry name" value="LEUCINE DEHYDROGENASE"/>
    <property type="match status" value="1"/>
</dbReference>
<name>A0ABQ3I3C1_9BACT</name>
<evidence type="ECO:0000256" key="3">
    <source>
        <dbReference type="ARBA" id="ARBA00023027"/>
    </source>
</evidence>
<gene>
    <name evidence="6" type="primary">vdh</name>
    <name evidence="6" type="ORF">GCM10011340_00370</name>
</gene>
<dbReference type="PANTHER" id="PTHR42722:SF1">
    <property type="entry name" value="VALINE DEHYDROGENASE"/>
    <property type="match status" value="1"/>
</dbReference>
<evidence type="ECO:0000259" key="5">
    <source>
        <dbReference type="SMART" id="SM00839"/>
    </source>
</evidence>
<protein>
    <submittedName>
        <fullName evidence="6">Leucine dehydrogenase</fullName>
    </submittedName>
</protein>